<reference evidence="2" key="1">
    <citation type="submission" date="2021-12" db="EMBL/GenBank/DDBJ databases">
        <authorList>
            <person name="Martin H S."/>
        </authorList>
    </citation>
    <scope>NUCLEOTIDE SEQUENCE</scope>
</reference>
<protein>
    <submittedName>
        <fullName evidence="2">Uncharacterized protein</fullName>
    </submittedName>
</protein>
<accession>A0A8J9Y926</accession>
<evidence type="ECO:0000313" key="2">
    <source>
        <dbReference type="EMBL" id="CAH0717796.1"/>
    </source>
</evidence>
<keyword evidence="3" id="KW-1185">Reference proteome</keyword>
<dbReference type="Proteomes" id="UP000838878">
    <property type="component" value="Chromosome 12"/>
</dbReference>
<proteinExistence type="predicted"/>
<feature type="signal peptide" evidence="1">
    <location>
        <begin position="1"/>
        <end position="23"/>
    </location>
</feature>
<keyword evidence="1" id="KW-0732">Signal</keyword>
<dbReference type="OrthoDB" id="6932349at2759"/>
<dbReference type="AlphaFoldDB" id="A0A8J9Y926"/>
<evidence type="ECO:0000256" key="1">
    <source>
        <dbReference type="SAM" id="SignalP"/>
    </source>
</evidence>
<evidence type="ECO:0000313" key="3">
    <source>
        <dbReference type="Proteomes" id="UP000838878"/>
    </source>
</evidence>
<feature type="chain" id="PRO_5035420647" evidence="1">
    <location>
        <begin position="24"/>
        <end position="115"/>
    </location>
</feature>
<gene>
    <name evidence="2" type="ORF">BINO364_LOCUS4360</name>
</gene>
<dbReference type="EMBL" id="OV170232">
    <property type="protein sequence ID" value="CAH0717796.1"/>
    <property type="molecule type" value="Genomic_DNA"/>
</dbReference>
<sequence length="115" mass="13068">MKIFIVLMILEVIFAGVIHKNRAENMKKEISVPTEVKVRNEANKKEDLFKTKKVIEHSEKKSFNQSALDDKEDIKTKKTKEDFDDTIIVSYSAFVGDKCAIGLAKINGICADIDY</sequence>
<name>A0A8J9Y926_9NEOP</name>
<feature type="non-terminal residue" evidence="2">
    <location>
        <position position="115"/>
    </location>
</feature>
<organism evidence="2 3">
    <name type="scientific">Brenthis ino</name>
    <name type="common">lesser marbled fritillary</name>
    <dbReference type="NCBI Taxonomy" id="405034"/>
    <lineage>
        <taxon>Eukaryota</taxon>
        <taxon>Metazoa</taxon>
        <taxon>Ecdysozoa</taxon>
        <taxon>Arthropoda</taxon>
        <taxon>Hexapoda</taxon>
        <taxon>Insecta</taxon>
        <taxon>Pterygota</taxon>
        <taxon>Neoptera</taxon>
        <taxon>Endopterygota</taxon>
        <taxon>Lepidoptera</taxon>
        <taxon>Glossata</taxon>
        <taxon>Ditrysia</taxon>
        <taxon>Papilionoidea</taxon>
        <taxon>Nymphalidae</taxon>
        <taxon>Heliconiinae</taxon>
        <taxon>Argynnini</taxon>
        <taxon>Brenthis</taxon>
    </lineage>
</organism>